<evidence type="ECO:0000313" key="2">
    <source>
        <dbReference type="Proteomes" id="UP000271974"/>
    </source>
</evidence>
<dbReference type="EMBL" id="RQTK01000604">
    <property type="protein sequence ID" value="RUS77163.1"/>
    <property type="molecule type" value="Genomic_DNA"/>
</dbReference>
<dbReference type="Proteomes" id="UP000271974">
    <property type="component" value="Unassembled WGS sequence"/>
</dbReference>
<dbReference type="InterPro" id="IPR015424">
    <property type="entry name" value="PyrdxlP-dep_Trfase"/>
</dbReference>
<protein>
    <recommendedName>
        <fullName evidence="3">Aminotransferase class V domain-containing protein</fullName>
    </recommendedName>
</protein>
<dbReference type="GO" id="GO:0000271">
    <property type="term" value="P:polysaccharide biosynthetic process"/>
    <property type="evidence" value="ECO:0007669"/>
    <property type="project" value="TreeGrafter"/>
</dbReference>
<dbReference type="STRING" id="188477.A0A3S1BX44"/>
<dbReference type="GO" id="GO:0030170">
    <property type="term" value="F:pyridoxal phosphate binding"/>
    <property type="evidence" value="ECO:0007669"/>
    <property type="project" value="TreeGrafter"/>
</dbReference>
<organism evidence="1 2">
    <name type="scientific">Elysia chlorotica</name>
    <name type="common">Eastern emerald elysia</name>
    <name type="synonym">Sea slug</name>
    <dbReference type="NCBI Taxonomy" id="188477"/>
    <lineage>
        <taxon>Eukaryota</taxon>
        <taxon>Metazoa</taxon>
        <taxon>Spiralia</taxon>
        <taxon>Lophotrochozoa</taxon>
        <taxon>Mollusca</taxon>
        <taxon>Gastropoda</taxon>
        <taxon>Heterobranchia</taxon>
        <taxon>Euthyneura</taxon>
        <taxon>Panpulmonata</taxon>
        <taxon>Sacoglossa</taxon>
        <taxon>Placobranchoidea</taxon>
        <taxon>Plakobranchidae</taxon>
        <taxon>Elysia</taxon>
    </lineage>
</organism>
<comment type="caution">
    <text evidence="1">The sequence shown here is derived from an EMBL/GenBank/DDBJ whole genome shotgun (WGS) entry which is preliminary data.</text>
</comment>
<proteinExistence type="predicted"/>
<accession>A0A3S1BX44</accession>
<dbReference type="InterPro" id="IPR000653">
    <property type="entry name" value="DegT/StrS_aminotransferase"/>
</dbReference>
<dbReference type="SUPFAM" id="SSF53383">
    <property type="entry name" value="PLP-dependent transferases"/>
    <property type="match status" value="1"/>
</dbReference>
<dbReference type="InterPro" id="IPR015421">
    <property type="entry name" value="PyrdxlP-dep_Trfase_major"/>
</dbReference>
<dbReference type="FunFam" id="3.40.640.10:FF:000227">
    <property type="entry name" value="Predicted protein"/>
    <property type="match status" value="1"/>
</dbReference>
<dbReference type="AlphaFoldDB" id="A0A3S1BX44"/>
<dbReference type="OrthoDB" id="5955158at2759"/>
<dbReference type="PANTHER" id="PTHR30244">
    <property type="entry name" value="TRANSAMINASE"/>
    <property type="match status" value="1"/>
</dbReference>
<name>A0A3S1BX44_ELYCH</name>
<dbReference type="Pfam" id="PF01041">
    <property type="entry name" value="DegT_DnrJ_EryC1"/>
    <property type="match status" value="1"/>
</dbReference>
<dbReference type="GO" id="GO:0008483">
    <property type="term" value="F:transaminase activity"/>
    <property type="evidence" value="ECO:0007669"/>
    <property type="project" value="TreeGrafter"/>
</dbReference>
<reference evidence="1 2" key="1">
    <citation type="submission" date="2019-01" db="EMBL/GenBank/DDBJ databases">
        <title>A draft genome assembly of the solar-powered sea slug Elysia chlorotica.</title>
        <authorList>
            <person name="Cai H."/>
            <person name="Li Q."/>
            <person name="Fang X."/>
            <person name="Li J."/>
            <person name="Curtis N.E."/>
            <person name="Altenburger A."/>
            <person name="Shibata T."/>
            <person name="Feng M."/>
            <person name="Maeda T."/>
            <person name="Schwartz J.A."/>
            <person name="Shigenobu S."/>
            <person name="Lundholm N."/>
            <person name="Nishiyama T."/>
            <person name="Yang H."/>
            <person name="Hasebe M."/>
            <person name="Li S."/>
            <person name="Pierce S.K."/>
            <person name="Wang J."/>
        </authorList>
    </citation>
    <scope>NUCLEOTIDE SEQUENCE [LARGE SCALE GENOMIC DNA]</scope>
    <source>
        <strain evidence="1">EC2010</strain>
        <tissue evidence="1">Whole organism of an adult</tissue>
    </source>
</reference>
<evidence type="ECO:0008006" key="3">
    <source>
        <dbReference type="Google" id="ProtNLM"/>
    </source>
</evidence>
<keyword evidence="2" id="KW-1185">Reference proteome</keyword>
<sequence length="460" mass="52218">MQGVTKKGKGFPNLPYSAVIIDSTYSRLLFAARQCFSYHTESNRAGYLRQLQQLWTPTSNPNPVLPCLCVRTAFDLFLQIKNFPEGSEVIMTAINIRDMSLLVQHHKLRVVPVDMDIDTLDPDMALMERLVTQRTVAILVAHLYGRVINMEPVLALAQKHNLVVIEDCAECFSGFSHVGDPRSDITLFSFGIIKFSTSFGGGVAKVRDKKVYEKMLARHKQYPVQSCSMYLKKILKYIPLYSILHVWPFPTMVQKSREMGVDWKDTFVSFLRGFPSNMIQNIRYQPSSALLSVMARVQADFDPADLAVQRIKCEYFLSNLPPSLKVVGTKSQVNHFWLFPVVVEKPDLFIACLAAMGVDAYRGATQLNYIEPDGPNVPLGPPLPGQESLQPLTPEERYPYRCRELISRVVYMPVNKYVPFYMLEQMARVCRIVMLSLDGIRLHGSDTMAIETCKTIKSRL</sequence>
<gene>
    <name evidence="1" type="ORF">EGW08_015070</name>
</gene>
<dbReference type="Gene3D" id="3.40.640.10">
    <property type="entry name" value="Type I PLP-dependent aspartate aminotransferase-like (Major domain)"/>
    <property type="match status" value="1"/>
</dbReference>
<evidence type="ECO:0000313" key="1">
    <source>
        <dbReference type="EMBL" id="RUS77163.1"/>
    </source>
</evidence>
<dbReference type="PANTHER" id="PTHR30244:SF34">
    <property type="entry name" value="DTDP-4-AMINO-4,6-DIDEOXYGALACTOSE TRANSAMINASE"/>
    <property type="match status" value="1"/>
</dbReference>